<reference evidence="2 3" key="1">
    <citation type="submission" date="2019-01" db="EMBL/GenBank/DDBJ databases">
        <title>Draft genome assembly of Photorhabdus luminescens subsp. sonorensis Caborca.</title>
        <authorList>
            <person name="Duong D.A."/>
            <person name="Espinosa-Artiles P."/>
            <person name="Orozco R.A."/>
            <person name="Molnar I."/>
            <person name="Stock P."/>
        </authorList>
    </citation>
    <scope>NUCLEOTIDE SEQUENCE [LARGE SCALE GENOMIC DNA]</scope>
    <source>
        <strain evidence="2 3">Caborca</strain>
    </source>
</reference>
<dbReference type="EMBL" id="SBIJ01000060">
    <property type="protein sequence ID" value="TNH41866.1"/>
    <property type="molecule type" value="Genomic_DNA"/>
</dbReference>
<feature type="region of interest" description="Disordered" evidence="1">
    <location>
        <begin position="334"/>
        <end position="358"/>
    </location>
</feature>
<organism evidence="2 3">
    <name type="scientific">Photorhabdus luminescens subsp. sonorensis</name>
    <dbReference type="NCBI Taxonomy" id="1173677"/>
    <lineage>
        <taxon>Bacteria</taxon>
        <taxon>Pseudomonadati</taxon>
        <taxon>Pseudomonadota</taxon>
        <taxon>Gammaproteobacteria</taxon>
        <taxon>Enterobacterales</taxon>
        <taxon>Morganellaceae</taxon>
        <taxon>Photorhabdus</taxon>
    </lineage>
</organism>
<feature type="compositionally biased region" description="Polar residues" evidence="1">
    <location>
        <begin position="334"/>
        <end position="350"/>
    </location>
</feature>
<comment type="caution">
    <text evidence="2">The sequence shown here is derived from an EMBL/GenBank/DDBJ whole genome shotgun (WGS) entry which is preliminary data.</text>
</comment>
<name>A0A5C4RD36_PHOLU</name>
<dbReference type="Proteomes" id="UP000307592">
    <property type="component" value="Unassembled WGS sequence"/>
</dbReference>
<evidence type="ECO:0000313" key="3">
    <source>
        <dbReference type="Proteomes" id="UP000307592"/>
    </source>
</evidence>
<sequence>MTVLTIYFCGTSSTKFDNSHPNYWNGELVSTLAQNNSYLSHQYAEWLIIDGPGSGNLQADELWEKSGVYHDKRGQYFGTGWEENVKHAIHIIEGDCNWQREKLTEDDYNKLKKSGVPIDDVKVIGSFLWRYYEYGNRQVTQQQLQKEIIKMYRKDGIIPTQVNLVGWSRGGISCHMLANAMFKDPVLNKIPVNIFAIDPVPGLLNFQQEKVSLENNVKEYVAFYARDERSKGFSCVIPETNKSTAVHIYPMAGRHATLVGNASVNGAGSGKILYEPGMIVRHFAEVCLTRWGTKLDKKLNLDNGQLLELHEAVEKNEGLYTKMHKESYTGITENNKGERNVTQGRNRNGTNFSSINGSPFSPSSGLTANFLKNKTVYDVIKNTK</sequence>
<proteinExistence type="predicted"/>
<accession>A0A5C4RD36</accession>
<dbReference type="AlphaFoldDB" id="A0A5C4RD36"/>
<gene>
    <name evidence="2" type="ORF">EP164_20190</name>
</gene>
<evidence type="ECO:0000256" key="1">
    <source>
        <dbReference type="SAM" id="MobiDB-lite"/>
    </source>
</evidence>
<evidence type="ECO:0000313" key="2">
    <source>
        <dbReference type="EMBL" id="TNH41866.1"/>
    </source>
</evidence>
<dbReference type="RefSeq" id="WP_139656977.1">
    <property type="nucleotide sequence ID" value="NZ_CAWOQH010000189.1"/>
</dbReference>
<protein>
    <submittedName>
        <fullName evidence="2">Uncharacterized protein</fullName>
    </submittedName>
</protein>